<evidence type="ECO:0000256" key="4">
    <source>
        <dbReference type="PROSITE-ProRule" id="PRU00169"/>
    </source>
</evidence>
<dbReference type="CDD" id="cd17537">
    <property type="entry name" value="REC_FixJ"/>
    <property type="match status" value="1"/>
</dbReference>
<dbReference type="OrthoDB" id="9780593at2"/>
<dbReference type="InterPro" id="IPR011006">
    <property type="entry name" value="CheY-like_superfamily"/>
</dbReference>
<keyword evidence="1" id="KW-0805">Transcription regulation</keyword>
<keyword evidence="8" id="KW-1185">Reference proteome</keyword>
<dbReference type="SMART" id="SM00448">
    <property type="entry name" value="REC"/>
    <property type="match status" value="1"/>
</dbReference>
<dbReference type="SMART" id="SM00421">
    <property type="entry name" value="HTH_LUXR"/>
    <property type="match status" value="1"/>
</dbReference>
<dbReference type="Gene3D" id="3.40.50.2300">
    <property type="match status" value="1"/>
</dbReference>
<dbReference type="Pfam" id="PF00196">
    <property type="entry name" value="GerE"/>
    <property type="match status" value="1"/>
</dbReference>
<dbReference type="PRINTS" id="PR00038">
    <property type="entry name" value="HTHLUXR"/>
</dbReference>
<dbReference type="Pfam" id="PF00072">
    <property type="entry name" value="Response_reg"/>
    <property type="match status" value="1"/>
</dbReference>
<feature type="modified residue" description="4-aspartylphosphate" evidence="4">
    <location>
        <position position="61"/>
    </location>
</feature>
<evidence type="ECO:0000256" key="3">
    <source>
        <dbReference type="ARBA" id="ARBA00023163"/>
    </source>
</evidence>
<keyword evidence="2 7" id="KW-0238">DNA-binding</keyword>
<feature type="domain" description="HTH luxR-type" evidence="5">
    <location>
        <begin position="142"/>
        <end position="206"/>
    </location>
</feature>
<dbReference type="GO" id="GO:0000160">
    <property type="term" value="P:phosphorelay signal transduction system"/>
    <property type="evidence" value="ECO:0007669"/>
    <property type="project" value="InterPro"/>
</dbReference>
<dbReference type="RefSeq" id="WP_116270054.1">
    <property type="nucleotide sequence ID" value="NZ_BGZJ01000001.1"/>
</dbReference>
<name>A0A388SBQ5_9BURK</name>
<evidence type="ECO:0000259" key="6">
    <source>
        <dbReference type="PROSITE" id="PS50110"/>
    </source>
</evidence>
<dbReference type="InterPro" id="IPR001789">
    <property type="entry name" value="Sig_transdc_resp-reg_receiver"/>
</dbReference>
<evidence type="ECO:0000313" key="8">
    <source>
        <dbReference type="Proteomes" id="UP000266091"/>
    </source>
</evidence>
<dbReference type="InterPro" id="IPR036388">
    <property type="entry name" value="WH-like_DNA-bd_sf"/>
</dbReference>
<dbReference type="EMBL" id="BGZJ01000001">
    <property type="protein sequence ID" value="GBO93738.1"/>
    <property type="molecule type" value="Genomic_DNA"/>
</dbReference>
<reference evidence="7 8" key="1">
    <citation type="journal article" date="2018" name="Int. J. Syst. Evol. Microbiol.">
        <title>Mesosutterella multiformis gen. nov., sp. nov., a member of the family Sutterellaceae and Sutterella megalosphaeroides sp. nov., isolated from human faeces.</title>
        <authorList>
            <person name="Sakamoto M."/>
            <person name="Ikeyama N."/>
            <person name="Kunihiro T."/>
            <person name="Iino T."/>
            <person name="Yuki M."/>
            <person name="Ohkuma M."/>
        </authorList>
    </citation>
    <scope>NUCLEOTIDE SEQUENCE [LARGE SCALE GENOMIC DNA]</scope>
    <source>
        <strain evidence="7 8">4NBBH2</strain>
    </source>
</reference>
<comment type="caution">
    <text evidence="7">The sequence shown here is derived from an EMBL/GenBank/DDBJ whole genome shotgun (WGS) entry which is preliminary data.</text>
</comment>
<organism evidence="7 8">
    <name type="scientific">Mesosutterella multiformis</name>
    <dbReference type="NCBI Taxonomy" id="2259133"/>
    <lineage>
        <taxon>Bacteria</taxon>
        <taxon>Pseudomonadati</taxon>
        <taxon>Pseudomonadota</taxon>
        <taxon>Betaproteobacteria</taxon>
        <taxon>Burkholderiales</taxon>
        <taxon>Sutterellaceae</taxon>
        <taxon>Mesosutterella</taxon>
    </lineage>
</organism>
<evidence type="ECO:0000259" key="5">
    <source>
        <dbReference type="PROSITE" id="PS50043"/>
    </source>
</evidence>
<dbReference type="SUPFAM" id="SSF52172">
    <property type="entry name" value="CheY-like"/>
    <property type="match status" value="1"/>
</dbReference>
<dbReference type="AlphaFoldDB" id="A0A388SBQ5"/>
<dbReference type="PANTHER" id="PTHR44688:SF16">
    <property type="entry name" value="DNA-BINDING TRANSCRIPTIONAL ACTIVATOR DEVR_DOSR"/>
    <property type="match status" value="1"/>
</dbReference>
<keyword evidence="3" id="KW-0804">Transcription</keyword>
<dbReference type="PROSITE" id="PS50043">
    <property type="entry name" value="HTH_LUXR_2"/>
    <property type="match status" value="1"/>
</dbReference>
<dbReference type="GO" id="GO:0003677">
    <property type="term" value="F:DNA binding"/>
    <property type="evidence" value="ECO:0007669"/>
    <property type="project" value="UniProtKB-KW"/>
</dbReference>
<evidence type="ECO:0000313" key="7">
    <source>
        <dbReference type="EMBL" id="GBO93738.1"/>
    </source>
</evidence>
<dbReference type="PROSITE" id="PS00622">
    <property type="entry name" value="HTH_LUXR_1"/>
    <property type="match status" value="1"/>
</dbReference>
<dbReference type="InterPro" id="IPR000792">
    <property type="entry name" value="Tscrpt_reg_LuxR_C"/>
</dbReference>
<protein>
    <submittedName>
        <fullName evidence="7">DNA-binding response regulator</fullName>
    </submittedName>
</protein>
<accession>A0A388SBQ5</accession>
<evidence type="ECO:0000256" key="2">
    <source>
        <dbReference type="ARBA" id="ARBA00023125"/>
    </source>
</evidence>
<accession>A0A401LH31</accession>
<dbReference type="Proteomes" id="UP000266091">
    <property type="component" value="Unassembled WGS sequence"/>
</dbReference>
<dbReference type="SUPFAM" id="SSF46894">
    <property type="entry name" value="C-terminal effector domain of the bipartite response regulators"/>
    <property type="match status" value="1"/>
</dbReference>
<sequence length="206" mass="22599">MKNLEEMQNEALIRIVDDDADLRKGLTFMLECAGWKSAAYPSARDFLTQDSPSIPGCLILDVQMAGMTGIELQHEMNRRGNTLPIIFLTGHGDIDMAVTAMIDGAANFIQKPPESGKLLAAIETCVSQSLKNAEGTSSPAVLRQRLSLLTRRELEIAELVAAGLTSRQIAERLGISERTVEVHRSSLHQKLRMQITASSLSQILKK</sequence>
<dbReference type="CDD" id="cd06170">
    <property type="entry name" value="LuxR_C_like"/>
    <property type="match status" value="1"/>
</dbReference>
<feature type="domain" description="Response regulatory" evidence="6">
    <location>
        <begin position="12"/>
        <end position="126"/>
    </location>
</feature>
<dbReference type="PROSITE" id="PS50110">
    <property type="entry name" value="RESPONSE_REGULATORY"/>
    <property type="match status" value="1"/>
</dbReference>
<gene>
    <name evidence="7" type="ORF">MESMUL_10920</name>
</gene>
<dbReference type="Gene3D" id="1.10.10.10">
    <property type="entry name" value="Winged helix-like DNA-binding domain superfamily/Winged helix DNA-binding domain"/>
    <property type="match status" value="1"/>
</dbReference>
<keyword evidence="4" id="KW-0597">Phosphoprotein</keyword>
<dbReference type="GO" id="GO:0006355">
    <property type="term" value="P:regulation of DNA-templated transcription"/>
    <property type="evidence" value="ECO:0007669"/>
    <property type="project" value="InterPro"/>
</dbReference>
<evidence type="ECO:0000256" key="1">
    <source>
        <dbReference type="ARBA" id="ARBA00023015"/>
    </source>
</evidence>
<proteinExistence type="predicted"/>
<dbReference type="InterPro" id="IPR016032">
    <property type="entry name" value="Sig_transdc_resp-reg_C-effctor"/>
</dbReference>
<dbReference type="PANTHER" id="PTHR44688">
    <property type="entry name" value="DNA-BINDING TRANSCRIPTIONAL ACTIVATOR DEVR_DOSR"/>
    <property type="match status" value="1"/>
</dbReference>